<dbReference type="Gene3D" id="1.25.40.10">
    <property type="entry name" value="Tetratricopeptide repeat domain"/>
    <property type="match status" value="2"/>
</dbReference>
<evidence type="ECO:0000256" key="1">
    <source>
        <dbReference type="ARBA" id="ARBA00022737"/>
    </source>
</evidence>
<dbReference type="PANTHER" id="PTHR44858">
    <property type="entry name" value="TETRATRICOPEPTIDE REPEAT PROTEIN 6"/>
    <property type="match status" value="1"/>
</dbReference>
<dbReference type="Pfam" id="PF13181">
    <property type="entry name" value="TPR_8"/>
    <property type="match status" value="1"/>
</dbReference>
<dbReference type="PROSITE" id="PS50005">
    <property type="entry name" value="TPR"/>
    <property type="match status" value="2"/>
</dbReference>
<gene>
    <name evidence="3" type="ORF">CB4_03054</name>
</gene>
<dbReference type="InterPro" id="IPR050498">
    <property type="entry name" value="Ycf3"/>
</dbReference>
<sequence>MNTDGYTKVERAMMLLEAGDIENGLADLACVRREYKEDAELMVELIGVYHELGHGEEALSIVEEFDRKNEGIDLETRVSMELYRVSLYMDIDRLEEAASILIDMKEERPDDARVFALLGELYLMEGLEEVAIRYLERAEELDPDNEEISYLLGRLYAEQGAGDRALAKWQQLENFEEDEQIGLEIARLAAQSGEFEKAASLFEQAAEQNEKAEALYGAGVMRSQLGQWQSAVRHLARLIDLDAEYMAAYPLLADALWQLGMQEQALAVYEQALGLHIEEEKLLDGYLPLLAEVEQWRKIDTLASRLREIDEDNPAYWYWKGRAAEGVSDIEEALACYEEAMAEGESVYDVRARYEQLSAGRV</sequence>
<evidence type="ECO:0000313" key="3">
    <source>
        <dbReference type="EMBL" id="BAU28877.1"/>
    </source>
</evidence>
<dbReference type="PANTHER" id="PTHR44858:SF1">
    <property type="entry name" value="UDP-N-ACETYLGLUCOSAMINE--PEPTIDE N-ACETYLGLUCOSAMINYLTRANSFERASE SPINDLY-RELATED"/>
    <property type="match status" value="1"/>
</dbReference>
<dbReference type="Proteomes" id="UP000217696">
    <property type="component" value="Chromosome"/>
</dbReference>
<evidence type="ECO:0000313" key="4">
    <source>
        <dbReference type="Proteomes" id="UP000217696"/>
    </source>
</evidence>
<dbReference type="Pfam" id="PF13432">
    <property type="entry name" value="TPR_16"/>
    <property type="match status" value="2"/>
</dbReference>
<keyword evidence="2" id="KW-0802">TPR repeat</keyword>
<dbReference type="SMART" id="SM00028">
    <property type="entry name" value="TPR"/>
    <property type="match status" value="5"/>
</dbReference>
<organism evidence="3 4">
    <name type="scientific">Aneurinibacillus soli</name>
    <dbReference type="NCBI Taxonomy" id="1500254"/>
    <lineage>
        <taxon>Bacteria</taxon>
        <taxon>Bacillati</taxon>
        <taxon>Bacillota</taxon>
        <taxon>Bacilli</taxon>
        <taxon>Bacillales</taxon>
        <taxon>Paenibacillaceae</taxon>
        <taxon>Aneurinibacillus group</taxon>
        <taxon>Aneurinibacillus</taxon>
    </lineage>
</organism>
<dbReference type="AlphaFoldDB" id="A0A0U5BDU8"/>
<keyword evidence="1" id="KW-0677">Repeat</keyword>
<reference evidence="3 4" key="1">
    <citation type="submission" date="2015-12" db="EMBL/GenBank/DDBJ databases">
        <title>Genome sequence of Aneurinibacillus soli.</title>
        <authorList>
            <person name="Lee J.S."/>
            <person name="Lee K.C."/>
            <person name="Kim K.K."/>
            <person name="Lee B.W."/>
        </authorList>
    </citation>
    <scope>NUCLEOTIDE SEQUENCE [LARGE SCALE GENOMIC DNA]</scope>
    <source>
        <strain evidence="3 4">CB4</strain>
    </source>
</reference>
<dbReference type="RefSeq" id="WP_172890892.1">
    <property type="nucleotide sequence ID" value="NZ_AP017312.1"/>
</dbReference>
<name>A0A0U5BDU8_9BACL</name>
<dbReference type="SUPFAM" id="SSF48452">
    <property type="entry name" value="TPR-like"/>
    <property type="match status" value="2"/>
</dbReference>
<evidence type="ECO:0000256" key="2">
    <source>
        <dbReference type="ARBA" id="ARBA00022803"/>
    </source>
</evidence>
<protein>
    <submittedName>
        <fullName evidence="3">Tetratricopeptide repeat protein</fullName>
    </submittedName>
</protein>
<dbReference type="InterPro" id="IPR011990">
    <property type="entry name" value="TPR-like_helical_dom_sf"/>
</dbReference>
<dbReference type="InterPro" id="IPR019734">
    <property type="entry name" value="TPR_rpt"/>
</dbReference>
<dbReference type="KEGG" id="asoc:CB4_03054"/>
<dbReference type="EMBL" id="AP017312">
    <property type="protein sequence ID" value="BAU28877.1"/>
    <property type="molecule type" value="Genomic_DNA"/>
</dbReference>
<keyword evidence="4" id="KW-1185">Reference proteome</keyword>
<dbReference type="Pfam" id="PF14559">
    <property type="entry name" value="TPR_19"/>
    <property type="match status" value="1"/>
</dbReference>
<accession>A0A0U5BDU8</accession>
<proteinExistence type="predicted"/>